<name>A0ABX4TCL5_9HYPH</name>
<evidence type="ECO:0000313" key="3">
    <source>
        <dbReference type="Proteomes" id="UP001190825"/>
    </source>
</evidence>
<dbReference type="RefSeq" id="WP_101779619.1">
    <property type="nucleotide sequence ID" value="NZ_NBUC01000188.1"/>
</dbReference>
<keyword evidence="3" id="KW-1185">Reference proteome</keyword>
<feature type="region of interest" description="Disordered" evidence="1">
    <location>
        <begin position="38"/>
        <end position="59"/>
    </location>
</feature>
<accession>A0ABX4TCL5</accession>
<proteinExistence type="predicted"/>
<organism evidence="2 3">
    <name type="scientific">Sinorhizobium medicae</name>
    <dbReference type="NCBI Taxonomy" id="110321"/>
    <lineage>
        <taxon>Bacteria</taxon>
        <taxon>Pseudomonadati</taxon>
        <taxon>Pseudomonadota</taxon>
        <taxon>Alphaproteobacteria</taxon>
        <taxon>Hyphomicrobiales</taxon>
        <taxon>Rhizobiaceae</taxon>
        <taxon>Sinorhizobium/Ensifer group</taxon>
        <taxon>Sinorhizobium</taxon>
    </lineage>
</organism>
<protein>
    <submittedName>
        <fullName evidence="2">Uncharacterized protein</fullName>
    </submittedName>
</protein>
<comment type="caution">
    <text evidence="2">The sequence shown here is derived from an EMBL/GenBank/DDBJ whole genome shotgun (WGS) entry which is preliminary data.</text>
</comment>
<evidence type="ECO:0000313" key="2">
    <source>
        <dbReference type="EMBL" id="PLT91432.1"/>
    </source>
</evidence>
<gene>
    <name evidence="2" type="ORF">BMJ33_35280</name>
</gene>
<sequence>MAVFDLIKDLESAEGPSRELDAALAILLGYKRKVEQVMDPESGEQTRRSFYIHPGGQDPSRVPQFTASLEDAHLLARTVAPGVAGGVSWDESGGHAKVGDGPVCAAATPAIALCIATLKMRFSE</sequence>
<dbReference type="Proteomes" id="UP001190825">
    <property type="component" value="Unassembled WGS sequence"/>
</dbReference>
<evidence type="ECO:0000256" key="1">
    <source>
        <dbReference type="SAM" id="MobiDB-lite"/>
    </source>
</evidence>
<reference evidence="2 3" key="1">
    <citation type="journal article" date="2018" name="FEMS Microbiol. Ecol.">
        <title>Co-invading symbiotic mutualists of Medicago polymorpha retain high ancestral diversity and contain diverse accessory genomes.</title>
        <authorList>
            <person name="Porter S.S."/>
            <person name="Faber-Hammond J.J."/>
            <person name="Friesen M.L."/>
        </authorList>
    </citation>
    <scope>NUCLEOTIDE SEQUENCE [LARGE SCALE GENOMIC DNA]</scope>
    <source>
        <strain evidence="2 3">Str16</strain>
    </source>
</reference>
<dbReference type="EMBL" id="NBUC01000188">
    <property type="protein sequence ID" value="PLT91432.1"/>
    <property type="molecule type" value="Genomic_DNA"/>
</dbReference>